<proteinExistence type="predicted"/>
<reference evidence="1" key="1">
    <citation type="submission" date="2020-12" db="EMBL/GenBank/DDBJ databases">
        <authorList>
            <person name="Huq M.A."/>
        </authorList>
    </citation>
    <scope>NUCLEOTIDE SEQUENCE</scope>
    <source>
        <strain evidence="1">MAHUQ-46</strain>
    </source>
</reference>
<name>A0A934MR91_9BACL</name>
<protein>
    <submittedName>
        <fullName evidence="1">DUF2164 domain-containing protein</fullName>
    </submittedName>
</protein>
<organism evidence="1 2">
    <name type="scientific">Paenibacillus roseus</name>
    <dbReference type="NCBI Taxonomy" id="2798579"/>
    <lineage>
        <taxon>Bacteria</taxon>
        <taxon>Bacillati</taxon>
        <taxon>Bacillota</taxon>
        <taxon>Bacilli</taxon>
        <taxon>Bacillales</taxon>
        <taxon>Paenibacillaceae</taxon>
        <taxon>Paenibacillus</taxon>
    </lineage>
</organism>
<dbReference type="InterPro" id="IPR018680">
    <property type="entry name" value="DUF2164"/>
</dbReference>
<evidence type="ECO:0000313" key="2">
    <source>
        <dbReference type="Proteomes" id="UP000640274"/>
    </source>
</evidence>
<dbReference type="RefSeq" id="WP_199020208.1">
    <property type="nucleotide sequence ID" value="NZ_JAELUP010000089.1"/>
</dbReference>
<evidence type="ECO:0000313" key="1">
    <source>
        <dbReference type="EMBL" id="MBJ6362663.1"/>
    </source>
</evidence>
<sequence>MSTVKLPREQKLQLVERIQYYFEMELSQEMGQLAGENLLDFMIKELSPYLYNQAMADARSVIGERMASIEEELYALEKPVAR</sequence>
<accession>A0A934MR91</accession>
<gene>
    <name evidence="1" type="ORF">JFN88_15700</name>
</gene>
<dbReference type="Proteomes" id="UP000640274">
    <property type="component" value="Unassembled WGS sequence"/>
</dbReference>
<keyword evidence="2" id="KW-1185">Reference proteome</keyword>
<dbReference type="AlphaFoldDB" id="A0A934MR91"/>
<dbReference type="Pfam" id="PF09932">
    <property type="entry name" value="DUF2164"/>
    <property type="match status" value="1"/>
</dbReference>
<dbReference type="EMBL" id="JAELUP010000089">
    <property type="protein sequence ID" value="MBJ6362663.1"/>
    <property type="molecule type" value="Genomic_DNA"/>
</dbReference>
<comment type="caution">
    <text evidence="1">The sequence shown here is derived from an EMBL/GenBank/DDBJ whole genome shotgun (WGS) entry which is preliminary data.</text>
</comment>